<evidence type="ECO:0000313" key="3">
    <source>
        <dbReference type="EMBL" id="GGH72299.1"/>
    </source>
</evidence>
<protein>
    <submittedName>
        <fullName evidence="3">Uncharacterized protein</fullName>
    </submittedName>
</protein>
<keyword evidence="2" id="KW-0812">Transmembrane</keyword>
<name>A0ABQ1ZRR2_9BACL</name>
<accession>A0ABQ1ZRR2</accession>
<feature type="compositionally biased region" description="Basic residues" evidence="1">
    <location>
        <begin position="13"/>
        <end position="23"/>
    </location>
</feature>
<dbReference type="RefSeq" id="WP_172239987.1">
    <property type="nucleotide sequence ID" value="NZ_BMDD01000001.1"/>
</dbReference>
<feature type="transmembrane region" description="Helical" evidence="2">
    <location>
        <begin position="113"/>
        <end position="133"/>
    </location>
</feature>
<evidence type="ECO:0000313" key="4">
    <source>
        <dbReference type="Proteomes" id="UP000605427"/>
    </source>
</evidence>
<evidence type="ECO:0000256" key="1">
    <source>
        <dbReference type="SAM" id="MobiDB-lite"/>
    </source>
</evidence>
<gene>
    <name evidence="3" type="ORF">GCM10007362_10270</name>
</gene>
<keyword evidence="2" id="KW-1133">Transmembrane helix</keyword>
<organism evidence="3 4">
    <name type="scientific">Saccharibacillus endophyticus</name>
    <dbReference type="NCBI Taxonomy" id="2060666"/>
    <lineage>
        <taxon>Bacteria</taxon>
        <taxon>Bacillati</taxon>
        <taxon>Bacillota</taxon>
        <taxon>Bacilli</taxon>
        <taxon>Bacillales</taxon>
        <taxon>Paenibacillaceae</taxon>
        <taxon>Saccharibacillus</taxon>
    </lineage>
</organism>
<keyword evidence="4" id="KW-1185">Reference proteome</keyword>
<dbReference type="Proteomes" id="UP000605427">
    <property type="component" value="Unassembled WGS sequence"/>
</dbReference>
<sequence length="144" mass="16661">MSERLSRMDRHPSTRKKRRKRPSFKQEWQDNQRKLSDTTVLRLSVPENRKGAVSPEPVPQTPSVRLSAASRVSERPRLRETAAASGVNETEPEEELPPRSVLYPSGRIRLTKWFYETLILLFLILLGTLLWWGTQATGVKLPWQ</sequence>
<dbReference type="EMBL" id="BMDD01000001">
    <property type="protein sequence ID" value="GGH72299.1"/>
    <property type="molecule type" value="Genomic_DNA"/>
</dbReference>
<feature type="region of interest" description="Disordered" evidence="1">
    <location>
        <begin position="1"/>
        <end position="99"/>
    </location>
</feature>
<feature type="compositionally biased region" description="Basic and acidic residues" evidence="1">
    <location>
        <begin position="1"/>
        <end position="12"/>
    </location>
</feature>
<reference evidence="4" key="1">
    <citation type="journal article" date="2019" name="Int. J. Syst. Evol. Microbiol.">
        <title>The Global Catalogue of Microorganisms (GCM) 10K type strain sequencing project: providing services to taxonomists for standard genome sequencing and annotation.</title>
        <authorList>
            <consortium name="The Broad Institute Genomics Platform"/>
            <consortium name="The Broad Institute Genome Sequencing Center for Infectious Disease"/>
            <person name="Wu L."/>
            <person name="Ma J."/>
        </authorList>
    </citation>
    <scope>NUCLEOTIDE SEQUENCE [LARGE SCALE GENOMIC DNA]</scope>
    <source>
        <strain evidence="4">CCM 8702</strain>
    </source>
</reference>
<proteinExistence type="predicted"/>
<evidence type="ECO:0000256" key="2">
    <source>
        <dbReference type="SAM" id="Phobius"/>
    </source>
</evidence>
<comment type="caution">
    <text evidence="3">The sequence shown here is derived from an EMBL/GenBank/DDBJ whole genome shotgun (WGS) entry which is preliminary data.</text>
</comment>
<feature type="compositionally biased region" description="Basic and acidic residues" evidence="1">
    <location>
        <begin position="27"/>
        <end position="36"/>
    </location>
</feature>
<keyword evidence="2" id="KW-0472">Membrane</keyword>